<gene>
    <name evidence="1" type="ORF">AVEN_263915_1</name>
</gene>
<dbReference type="AlphaFoldDB" id="A0A4Y2FR42"/>
<organism evidence="1 2">
    <name type="scientific">Araneus ventricosus</name>
    <name type="common">Orbweaver spider</name>
    <name type="synonym">Epeira ventricosa</name>
    <dbReference type="NCBI Taxonomy" id="182803"/>
    <lineage>
        <taxon>Eukaryota</taxon>
        <taxon>Metazoa</taxon>
        <taxon>Ecdysozoa</taxon>
        <taxon>Arthropoda</taxon>
        <taxon>Chelicerata</taxon>
        <taxon>Arachnida</taxon>
        <taxon>Araneae</taxon>
        <taxon>Araneomorphae</taxon>
        <taxon>Entelegynae</taxon>
        <taxon>Araneoidea</taxon>
        <taxon>Araneidae</taxon>
        <taxon>Araneus</taxon>
    </lineage>
</organism>
<sequence>MVQPFVIGVEVTQPHTTIIPTGKREPAYLSGGFSPVNYVPPMGGRGEVLGSRVHVERRSAGISRSRVMRTIAAGSLPIRNLPT</sequence>
<proteinExistence type="predicted"/>
<dbReference type="EMBL" id="BGPR01096690">
    <property type="protein sequence ID" value="GBM42945.1"/>
    <property type="molecule type" value="Genomic_DNA"/>
</dbReference>
<comment type="caution">
    <text evidence="1">The sequence shown here is derived from an EMBL/GenBank/DDBJ whole genome shotgun (WGS) entry which is preliminary data.</text>
</comment>
<reference evidence="1 2" key="1">
    <citation type="journal article" date="2019" name="Sci. Rep.">
        <title>Orb-weaving spider Araneus ventricosus genome elucidates the spidroin gene catalogue.</title>
        <authorList>
            <person name="Kono N."/>
            <person name="Nakamura H."/>
            <person name="Ohtoshi R."/>
            <person name="Moran D.A.P."/>
            <person name="Shinohara A."/>
            <person name="Yoshida Y."/>
            <person name="Fujiwara M."/>
            <person name="Mori M."/>
            <person name="Tomita M."/>
            <person name="Arakawa K."/>
        </authorList>
    </citation>
    <scope>NUCLEOTIDE SEQUENCE [LARGE SCALE GENOMIC DNA]</scope>
</reference>
<protein>
    <submittedName>
        <fullName evidence="1">Uncharacterized protein</fullName>
    </submittedName>
</protein>
<evidence type="ECO:0000313" key="1">
    <source>
        <dbReference type="EMBL" id="GBM42945.1"/>
    </source>
</evidence>
<keyword evidence="2" id="KW-1185">Reference proteome</keyword>
<accession>A0A4Y2FR42</accession>
<dbReference type="Proteomes" id="UP000499080">
    <property type="component" value="Unassembled WGS sequence"/>
</dbReference>
<evidence type="ECO:0000313" key="2">
    <source>
        <dbReference type="Proteomes" id="UP000499080"/>
    </source>
</evidence>
<name>A0A4Y2FR42_ARAVE</name>